<organism evidence="1 2">
    <name type="scientific">Gimesia maris</name>
    <dbReference type="NCBI Taxonomy" id="122"/>
    <lineage>
        <taxon>Bacteria</taxon>
        <taxon>Pseudomonadati</taxon>
        <taxon>Planctomycetota</taxon>
        <taxon>Planctomycetia</taxon>
        <taxon>Planctomycetales</taxon>
        <taxon>Planctomycetaceae</taxon>
        <taxon>Gimesia</taxon>
    </lineage>
</organism>
<comment type="caution">
    <text evidence="1">The sequence shown here is derived from an EMBL/GenBank/DDBJ whole genome shotgun (WGS) entry which is preliminary data.</text>
</comment>
<accession>A0A3D3R8Y2</accession>
<sequence>MTVPRIYADFNKLDRDRNAILVCAGTWKDLEEQGLEFSRGMKVILSQPDDIDEAGNPDFLETPAVIDYDQEQQYWIGRFDWDELEYRSVKEKRGADST</sequence>
<reference evidence="1 2" key="1">
    <citation type="journal article" date="2018" name="Nat. Biotechnol.">
        <title>A standardized bacterial taxonomy based on genome phylogeny substantially revises the tree of life.</title>
        <authorList>
            <person name="Parks D.H."/>
            <person name="Chuvochina M."/>
            <person name="Waite D.W."/>
            <person name="Rinke C."/>
            <person name="Skarshewski A."/>
            <person name="Chaumeil P.A."/>
            <person name="Hugenholtz P."/>
        </authorList>
    </citation>
    <scope>NUCLEOTIDE SEQUENCE [LARGE SCALE GENOMIC DNA]</scope>
    <source>
        <strain evidence="1">UBA9375</strain>
    </source>
</reference>
<dbReference type="Proteomes" id="UP000263642">
    <property type="component" value="Unassembled WGS sequence"/>
</dbReference>
<gene>
    <name evidence="1" type="ORF">DIT97_20525</name>
</gene>
<proteinExistence type="predicted"/>
<protein>
    <submittedName>
        <fullName evidence="1">Uncharacterized protein</fullName>
    </submittedName>
</protein>
<name>A0A3D3R8Y2_9PLAN</name>
<evidence type="ECO:0000313" key="1">
    <source>
        <dbReference type="EMBL" id="HCO25285.1"/>
    </source>
</evidence>
<dbReference type="EMBL" id="DQAY01000122">
    <property type="protein sequence ID" value="HCO25285.1"/>
    <property type="molecule type" value="Genomic_DNA"/>
</dbReference>
<evidence type="ECO:0000313" key="2">
    <source>
        <dbReference type="Proteomes" id="UP000263642"/>
    </source>
</evidence>
<dbReference type="AlphaFoldDB" id="A0A3D3R8Y2"/>